<name>A0A0R3WNJ7_HYDTA</name>
<sequence>MLFKDATMEKLLFPSAGFQQLSDALATPIPQVSPVDTPDAVPSDRTINTAKDLVFGDAGIFGSSGVLEAGTGAVNTERSGRGCRFVSPPSDTLDALFDAPSTPSIHSRQSNGI</sequence>
<accession>A0A0R3WNJ7</accession>
<gene>
    <name evidence="1" type="ORF">TTAC_LOCUS2322</name>
</gene>
<proteinExistence type="predicted"/>
<reference evidence="3" key="1">
    <citation type="submission" date="2017-02" db="UniProtKB">
        <authorList>
            <consortium name="WormBaseParasite"/>
        </authorList>
    </citation>
    <scope>IDENTIFICATION</scope>
</reference>
<evidence type="ECO:0000313" key="3">
    <source>
        <dbReference type="WBParaSite" id="TTAC_0000233501-mRNA-1"/>
    </source>
</evidence>
<organism evidence="3">
    <name type="scientific">Hydatigena taeniaeformis</name>
    <name type="common">Feline tapeworm</name>
    <name type="synonym">Taenia taeniaeformis</name>
    <dbReference type="NCBI Taxonomy" id="6205"/>
    <lineage>
        <taxon>Eukaryota</taxon>
        <taxon>Metazoa</taxon>
        <taxon>Spiralia</taxon>
        <taxon>Lophotrochozoa</taxon>
        <taxon>Platyhelminthes</taxon>
        <taxon>Cestoda</taxon>
        <taxon>Eucestoda</taxon>
        <taxon>Cyclophyllidea</taxon>
        <taxon>Taeniidae</taxon>
        <taxon>Hydatigera</taxon>
    </lineage>
</organism>
<evidence type="ECO:0000313" key="1">
    <source>
        <dbReference type="EMBL" id="VDM19634.1"/>
    </source>
</evidence>
<dbReference type="EMBL" id="UYWX01000961">
    <property type="protein sequence ID" value="VDM19634.1"/>
    <property type="molecule type" value="Genomic_DNA"/>
</dbReference>
<keyword evidence="2" id="KW-1185">Reference proteome</keyword>
<evidence type="ECO:0000313" key="2">
    <source>
        <dbReference type="Proteomes" id="UP000274429"/>
    </source>
</evidence>
<dbReference type="WBParaSite" id="TTAC_0000233501-mRNA-1">
    <property type="protein sequence ID" value="TTAC_0000233501-mRNA-1"/>
    <property type="gene ID" value="TTAC_0000233501"/>
</dbReference>
<reference evidence="1 2" key="2">
    <citation type="submission" date="2018-11" db="EMBL/GenBank/DDBJ databases">
        <authorList>
            <consortium name="Pathogen Informatics"/>
        </authorList>
    </citation>
    <scope>NUCLEOTIDE SEQUENCE [LARGE SCALE GENOMIC DNA]</scope>
</reference>
<dbReference type="Proteomes" id="UP000274429">
    <property type="component" value="Unassembled WGS sequence"/>
</dbReference>
<protein>
    <submittedName>
        <fullName evidence="1 3">Uncharacterized protein</fullName>
    </submittedName>
</protein>
<dbReference type="AlphaFoldDB" id="A0A0R3WNJ7"/>